<keyword evidence="4" id="KW-1133">Transmembrane helix</keyword>
<evidence type="ECO:0000256" key="2">
    <source>
        <dbReference type="ARBA" id="ARBA00022692"/>
    </source>
</evidence>
<dbReference type="SUPFAM" id="SSF55073">
    <property type="entry name" value="Nucleotide cyclase"/>
    <property type="match status" value="1"/>
</dbReference>
<organism evidence="8 9">
    <name type="scientific">Dunaliella salina</name>
    <name type="common">Green alga</name>
    <name type="synonym">Protococcus salinus</name>
    <dbReference type="NCBI Taxonomy" id="3046"/>
    <lineage>
        <taxon>Eukaryota</taxon>
        <taxon>Viridiplantae</taxon>
        <taxon>Chlorophyta</taxon>
        <taxon>core chlorophytes</taxon>
        <taxon>Chlorophyceae</taxon>
        <taxon>CS clade</taxon>
        <taxon>Chlamydomonadales</taxon>
        <taxon>Dunaliellaceae</taxon>
        <taxon>Dunaliella</taxon>
    </lineage>
</organism>
<evidence type="ECO:0000256" key="1">
    <source>
        <dbReference type="ARBA" id="ARBA00004370"/>
    </source>
</evidence>
<dbReference type="PANTHER" id="PTHR11920:SF335">
    <property type="entry name" value="GUANYLATE CYCLASE"/>
    <property type="match status" value="1"/>
</dbReference>
<evidence type="ECO:0000256" key="5">
    <source>
        <dbReference type="ARBA" id="ARBA00023136"/>
    </source>
</evidence>
<keyword evidence="2" id="KW-0812">Transmembrane</keyword>
<dbReference type="InterPro" id="IPR050401">
    <property type="entry name" value="Cyclic_nucleotide_synthase"/>
</dbReference>
<dbReference type="InterPro" id="IPR001054">
    <property type="entry name" value="A/G_cyclase"/>
</dbReference>
<dbReference type="InterPro" id="IPR029787">
    <property type="entry name" value="Nucleotide_cyclase"/>
</dbReference>
<dbReference type="CDD" id="cd07302">
    <property type="entry name" value="CHD"/>
    <property type="match status" value="1"/>
</dbReference>
<keyword evidence="9" id="KW-1185">Reference proteome</keyword>
<gene>
    <name evidence="8" type="ORF">DUNSADRAFT_8042</name>
</gene>
<reference evidence="8" key="1">
    <citation type="submission" date="2017-08" db="EMBL/GenBank/DDBJ databases">
        <authorList>
            <person name="Polle J.E."/>
            <person name="Barry K."/>
            <person name="Cushman J."/>
            <person name="Schmutz J."/>
            <person name="Tran D."/>
            <person name="Hathwaick L.T."/>
            <person name="Yim W.C."/>
            <person name="Jenkins J."/>
            <person name="Mckie-Krisberg Z.M."/>
            <person name="Prochnik S."/>
            <person name="Lindquist E."/>
            <person name="Dockter R.B."/>
            <person name="Adam C."/>
            <person name="Molina H."/>
            <person name="Bunkerborg J."/>
            <person name="Jin E."/>
            <person name="Buchheim M."/>
            <person name="Magnuson J."/>
        </authorList>
    </citation>
    <scope>NUCLEOTIDE SEQUENCE</scope>
    <source>
        <strain evidence="8">CCAP 19/18</strain>
    </source>
</reference>
<name>A0ABQ7FTI4_DUNSA</name>
<keyword evidence="3" id="KW-0547">Nucleotide-binding</keyword>
<evidence type="ECO:0000313" key="8">
    <source>
        <dbReference type="EMBL" id="KAF5825625.1"/>
    </source>
</evidence>
<evidence type="ECO:0000256" key="4">
    <source>
        <dbReference type="ARBA" id="ARBA00022989"/>
    </source>
</evidence>
<comment type="caution">
    <text evidence="8">The sequence shown here is derived from an EMBL/GenBank/DDBJ whole genome shotgun (WGS) entry which is preliminary data.</text>
</comment>
<keyword evidence="5" id="KW-0472">Membrane</keyword>
<keyword evidence="6" id="KW-0456">Lyase</keyword>
<dbReference type="Proteomes" id="UP000815325">
    <property type="component" value="Unassembled WGS sequence"/>
</dbReference>
<evidence type="ECO:0000256" key="6">
    <source>
        <dbReference type="ARBA" id="ARBA00023239"/>
    </source>
</evidence>
<dbReference type="EMBL" id="MU072354">
    <property type="protein sequence ID" value="KAF5825625.1"/>
    <property type="molecule type" value="Genomic_DNA"/>
</dbReference>
<comment type="subcellular location">
    <subcellularLocation>
        <location evidence="1">Membrane</location>
    </subcellularLocation>
</comment>
<dbReference type="Pfam" id="PF00211">
    <property type="entry name" value="Guanylate_cyc"/>
    <property type="match status" value="1"/>
</dbReference>
<evidence type="ECO:0000313" key="9">
    <source>
        <dbReference type="Proteomes" id="UP000815325"/>
    </source>
</evidence>
<feature type="domain" description="Guanylate cyclase" evidence="7">
    <location>
        <begin position="16"/>
        <end position="88"/>
    </location>
</feature>
<dbReference type="PROSITE" id="PS50125">
    <property type="entry name" value="GUANYLATE_CYCLASE_2"/>
    <property type="match status" value="1"/>
</dbReference>
<evidence type="ECO:0000256" key="3">
    <source>
        <dbReference type="ARBA" id="ARBA00022741"/>
    </source>
</evidence>
<protein>
    <submittedName>
        <fullName evidence="8">Nucleotide cyclase</fullName>
    </submittedName>
</protein>
<dbReference type="Gene3D" id="3.30.70.1230">
    <property type="entry name" value="Nucleotide cyclase"/>
    <property type="match status" value="1"/>
</dbReference>
<proteinExistence type="predicted"/>
<accession>A0ABQ7FTI4</accession>
<dbReference type="PANTHER" id="PTHR11920">
    <property type="entry name" value="GUANYLYL CYCLASE"/>
    <property type="match status" value="1"/>
</dbReference>
<sequence length="108" mass="11398">SCQPIGGLTGSHLLCSTGDAYMIVSGHDGVQDHALRMAAMARGMIDAVSRMRAFDGRPLQIRIGLHTGPAHSGVVGVTRPRYCFFGDTGWSPGPFWGDLRSGGRSGVL</sequence>
<feature type="non-terminal residue" evidence="8">
    <location>
        <position position="1"/>
    </location>
</feature>
<evidence type="ECO:0000259" key="7">
    <source>
        <dbReference type="PROSITE" id="PS50125"/>
    </source>
</evidence>